<dbReference type="GO" id="GO:0022627">
    <property type="term" value="C:cytosolic small ribosomal subunit"/>
    <property type="evidence" value="ECO:0007669"/>
    <property type="project" value="TreeGrafter"/>
</dbReference>
<dbReference type="KEGG" id="ehx:EMIHUDRAFT_433093"/>
<dbReference type="HOGENOM" id="CLU_089349_0_2_1"/>
<reference evidence="8" key="2">
    <citation type="submission" date="2024-10" db="UniProtKB">
        <authorList>
            <consortium name="EnsemblProtists"/>
        </authorList>
    </citation>
    <scope>IDENTIFICATION</scope>
</reference>
<dbReference type="STRING" id="2903.R1D8W1"/>
<dbReference type="eggNOG" id="KOG3344">
    <property type="taxonomic scope" value="Eukaryota"/>
</dbReference>
<comment type="subcellular location">
    <subcellularLocation>
        <location evidence="1">Cytoplasm</location>
    </subcellularLocation>
</comment>
<proteinExistence type="inferred from homology"/>
<comment type="similarity">
    <text evidence="2">Belongs to the eukaryotic ribosomal protein eS10 family.</text>
</comment>
<dbReference type="PANTHER" id="PTHR12146">
    <property type="entry name" value="40S RIBOSOMAL PROTEIN S10"/>
    <property type="match status" value="1"/>
</dbReference>
<feature type="region of interest" description="Disordered" evidence="6">
    <location>
        <begin position="114"/>
        <end position="171"/>
    </location>
</feature>
<dbReference type="OMA" id="ERTKIHR"/>
<dbReference type="PaxDb" id="2903-EOD07351"/>
<evidence type="ECO:0000313" key="9">
    <source>
        <dbReference type="Proteomes" id="UP000013827"/>
    </source>
</evidence>
<sequence>MLITKKNRLAILSYLFKEGVIVAEKTTGHTDRNALMLHPDIMGVSTSFCEDGAVKTSPQRVRNLEVIKLMQSLTSKELVTERFAWKHYYWFLKDEGIEYLREYLHIPEDVVPNTLKKSTKPAAPEGRPGGDRDGPPRGDREGGYRRGPPGGDREGGYRGFGRGGGAPRPPQ</sequence>
<dbReference type="GeneID" id="17253257"/>
<dbReference type="InterPro" id="IPR036388">
    <property type="entry name" value="WH-like_DNA-bd_sf"/>
</dbReference>
<keyword evidence="5" id="KW-0687">Ribonucleoprotein</keyword>
<evidence type="ECO:0000313" key="8">
    <source>
        <dbReference type="EnsemblProtists" id="EOD07351"/>
    </source>
</evidence>
<evidence type="ECO:0000256" key="1">
    <source>
        <dbReference type="ARBA" id="ARBA00004496"/>
    </source>
</evidence>
<evidence type="ECO:0000259" key="7">
    <source>
        <dbReference type="Pfam" id="PF03501"/>
    </source>
</evidence>
<protein>
    <recommendedName>
        <fullName evidence="7">Plectin/eS10 N-terminal domain-containing protein</fullName>
    </recommendedName>
</protein>
<evidence type="ECO:0000256" key="6">
    <source>
        <dbReference type="SAM" id="MobiDB-lite"/>
    </source>
</evidence>
<dbReference type="EnsemblProtists" id="EOD07351">
    <property type="protein sequence ID" value="EOD07351"/>
    <property type="gene ID" value="EMIHUDRAFT_433093"/>
</dbReference>
<dbReference type="InterPro" id="IPR005326">
    <property type="entry name" value="Plectin_eS10_N"/>
</dbReference>
<feature type="compositionally biased region" description="Basic and acidic residues" evidence="6">
    <location>
        <begin position="128"/>
        <end position="144"/>
    </location>
</feature>
<keyword evidence="9" id="KW-1185">Reference proteome</keyword>
<dbReference type="Proteomes" id="UP000013827">
    <property type="component" value="Unassembled WGS sequence"/>
</dbReference>
<evidence type="ECO:0000256" key="5">
    <source>
        <dbReference type="ARBA" id="ARBA00023274"/>
    </source>
</evidence>
<evidence type="ECO:0000256" key="2">
    <source>
        <dbReference type="ARBA" id="ARBA00007278"/>
    </source>
</evidence>
<evidence type="ECO:0000256" key="4">
    <source>
        <dbReference type="ARBA" id="ARBA00022980"/>
    </source>
</evidence>
<organism evidence="8 9">
    <name type="scientific">Emiliania huxleyi (strain CCMP1516)</name>
    <dbReference type="NCBI Taxonomy" id="280463"/>
    <lineage>
        <taxon>Eukaryota</taxon>
        <taxon>Haptista</taxon>
        <taxon>Haptophyta</taxon>
        <taxon>Prymnesiophyceae</taxon>
        <taxon>Isochrysidales</taxon>
        <taxon>Noelaerhabdaceae</taxon>
        <taxon>Emiliania</taxon>
    </lineage>
</organism>
<dbReference type="GO" id="GO:0003723">
    <property type="term" value="F:RNA binding"/>
    <property type="evidence" value="ECO:0007669"/>
    <property type="project" value="TreeGrafter"/>
</dbReference>
<feature type="compositionally biased region" description="Gly residues" evidence="6">
    <location>
        <begin position="157"/>
        <end position="171"/>
    </location>
</feature>
<keyword evidence="3" id="KW-0963">Cytoplasm</keyword>
<dbReference type="AlphaFoldDB" id="A0A0D3I7W6"/>
<dbReference type="Gene3D" id="1.10.10.10">
    <property type="entry name" value="Winged helix-like DNA-binding domain superfamily/Winged helix DNA-binding domain"/>
    <property type="match status" value="1"/>
</dbReference>
<dbReference type="RefSeq" id="XP_005759780.1">
    <property type="nucleotide sequence ID" value="XM_005759723.1"/>
</dbReference>
<accession>A0A0D3I7W6</accession>
<dbReference type="Pfam" id="PF03501">
    <property type="entry name" value="S10_plectin"/>
    <property type="match status" value="1"/>
</dbReference>
<dbReference type="InterPro" id="IPR037447">
    <property type="entry name" value="Ribosomal_eS10"/>
</dbReference>
<name>A0A0D3I7W6_EMIH1</name>
<reference evidence="9" key="1">
    <citation type="journal article" date="2013" name="Nature">
        <title>Pan genome of the phytoplankton Emiliania underpins its global distribution.</title>
        <authorList>
            <person name="Read B.A."/>
            <person name="Kegel J."/>
            <person name="Klute M.J."/>
            <person name="Kuo A."/>
            <person name="Lefebvre S.C."/>
            <person name="Maumus F."/>
            <person name="Mayer C."/>
            <person name="Miller J."/>
            <person name="Monier A."/>
            <person name="Salamov A."/>
            <person name="Young J."/>
            <person name="Aguilar M."/>
            <person name="Claverie J.M."/>
            <person name="Frickenhaus S."/>
            <person name="Gonzalez K."/>
            <person name="Herman E.K."/>
            <person name="Lin Y.C."/>
            <person name="Napier J."/>
            <person name="Ogata H."/>
            <person name="Sarno A.F."/>
            <person name="Shmutz J."/>
            <person name="Schroeder D."/>
            <person name="de Vargas C."/>
            <person name="Verret F."/>
            <person name="von Dassow P."/>
            <person name="Valentin K."/>
            <person name="Van de Peer Y."/>
            <person name="Wheeler G."/>
            <person name="Dacks J.B."/>
            <person name="Delwiche C.F."/>
            <person name="Dyhrman S.T."/>
            <person name="Glockner G."/>
            <person name="John U."/>
            <person name="Richards T."/>
            <person name="Worden A.Z."/>
            <person name="Zhang X."/>
            <person name="Grigoriev I.V."/>
            <person name="Allen A.E."/>
            <person name="Bidle K."/>
            <person name="Borodovsky M."/>
            <person name="Bowler C."/>
            <person name="Brownlee C."/>
            <person name="Cock J.M."/>
            <person name="Elias M."/>
            <person name="Gladyshev V.N."/>
            <person name="Groth M."/>
            <person name="Guda C."/>
            <person name="Hadaegh A."/>
            <person name="Iglesias-Rodriguez M.D."/>
            <person name="Jenkins J."/>
            <person name="Jones B.M."/>
            <person name="Lawson T."/>
            <person name="Leese F."/>
            <person name="Lindquist E."/>
            <person name="Lobanov A."/>
            <person name="Lomsadze A."/>
            <person name="Malik S.B."/>
            <person name="Marsh M.E."/>
            <person name="Mackinder L."/>
            <person name="Mock T."/>
            <person name="Mueller-Roeber B."/>
            <person name="Pagarete A."/>
            <person name="Parker M."/>
            <person name="Probert I."/>
            <person name="Quesneville H."/>
            <person name="Raines C."/>
            <person name="Rensing S.A."/>
            <person name="Riano-Pachon D.M."/>
            <person name="Richier S."/>
            <person name="Rokitta S."/>
            <person name="Shiraiwa Y."/>
            <person name="Soanes D.M."/>
            <person name="van der Giezen M."/>
            <person name="Wahlund T.M."/>
            <person name="Williams B."/>
            <person name="Wilson W."/>
            <person name="Wolfe G."/>
            <person name="Wurch L.L."/>
        </authorList>
    </citation>
    <scope>NUCLEOTIDE SEQUENCE</scope>
</reference>
<keyword evidence="4" id="KW-0689">Ribosomal protein</keyword>
<evidence type="ECO:0000256" key="3">
    <source>
        <dbReference type="ARBA" id="ARBA00022490"/>
    </source>
</evidence>
<feature type="domain" description="Plectin/eS10 N-terminal" evidence="7">
    <location>
        <begin position="59"/>
        <end position="118"/>
    </location>
</feature>
<dbReference type="GO" id="GO:0003735">
    <property type="term" value="F:structural constituent of ribosome"/>
    <property type="evidence" value="ECO:0007669"/>
    <property type="project" value="TreeGrafter"/>
</dbReference>
<dbReference type="PANTHER" id="PTHR12146:SF0">
    <property type="entry name" value="RIBOSOMAL PROTEIN S10"/>
    <property type="match status" value="1"/>
</dbReference>